<accession>A0A081KDL6</accession>
<dbReference type="AlphaFoldDB" id="A0A081KDL6"/>
<organism evidence="1 2">
    <name type="scientific">Endozoicomonas elysicola</name>
    <dbReference type="NCBI Taxonomy" id="305900"/>
    <lineage>
        <taxon>Bacteria</taxon>
        <taxon>Pseudomonadati</taxon>
        <taxon>Pseudomonadota</taxon>
        <taxon>Gammaproteobacteria</taxon>
        <taxon>Oceanospirillales</taxon>
        <taxon>Endozoicomonadaceae</taxon>
        <taxon>Endozoicomonas</taxon>
    </lineage>
</organism>
<evidence type="ECO:0000313" key="2">
    <source>
        <dbReference type="Proteomes" id="UP000027997"/>
    </source>
</evidence>
<name>A0A081KDL6_9GAMM</name>
<proteinExistence type="predicted"/>
<sequence length="79" mass="8837">MFESTIERPCSCCGKMTHNQELVMIHAGKSRPALVAKCSGECGKEISTHESQTLNQIMDNQYAPLHTVKIWNVFRSVNA</sequence>
<keyword evidence="2" id="KW-1185">Reference proteome</keyword>
<dbReference type="RefSeq" id="WP_020583859.1">
    <property type="nucleotide sequence ID" value="NZ_JOJP01000001.1"/>
</dbReference>
<evidence type="ECO:0000313" key="1">
    <source>
        <dbReference type="EMBL" id="KEI72242.1"/>
    </source>
</evidence>
<gene>
    <name evidence="1" type="ORF">GV64_17235</name>
</gene>
<reference evidence="1 2" key="1">
    <citation type="submission" date="2014-06" db="EMBL/GenBank/DDBJ databases">
        <title>Whole Genome Sequences of Three Symbiotic Endozoicomonas Bacteria.</title>
        <authorList>
            <person name="Neave M.J."/>
            <person name="Apprill A."/>
            <person name="Voolstra C.R."/>
        </authorList>
    </citation>
    <scope>NUCLEOTIDE SEQUENCE [LARGE SCALE GENOMIC DNA]</scope>
    <source>
        <strain evidence="1 2">DSM 22380</strain>
    </source>
</reference>
<dbReference type="EMBL" id="JOJP01000001">
    <property type="protein sequence ID" value="KEI72242.1"/>
    <property type="molecule type" value="Genomic_DNA"/>
</dbReference>
<dbReference type="Proteomes" id="UP000027997">
    <property type="component" value="Unassembled WGS sequence"/>
</dbReference>
<comment type="caution">
    <text evidence="1">The sequence shown here is derived from an EMBL/GenBank/DDBJ whole genome shotgun (WGS) entry which is preliminary data.</text>
</comment>
<protein>
    <submittedName>
        <fullName evidence="1">Uncharacterized protein</fullName>
    </submittedName>
</protein>